<evidence type="ECO:0000256" key="6">
    <source>
        <dbReference type="SAM" id="SignalP"/>
    </source>
</evidence>
<keyword evidence="5" id="KW-1015">Disulfide bond</keyword>
<accession>A0ABS5KFI5</accession>
<comment type="caution">
    <text evidence="8">The sequence shown here is derived from an EMBL/GenBank/DDBJ whole genome shotgun (WGS) entry which is preliminary data.</text>
</comment>
<dbReference type="PANTHER" id="PTHR11452:SF75">
    <property type="entry name" value="ALPHA-GALACTOSIDASE MEL1"/>
    <property type="match status" value="1"/>
</dbReference>
<protein>
    <recommendedName>
        <fullName evidence="5">Alpha-galactosidase</fullName>
        <ecNumber evidence="5">3.2.1.22</ecNumber>
    </recommendedName>
    <alternativeName>
        <fullName evidence="5">Melibiase</fullName>
    </alternativeName>
</protein>
<dbReference type="PROSITE" id="PS00512">
    <property type="entry name" value="ALPHA_GALACTOSIDASE"/>
    <property type="match status" value="1"/>
</dbReference>
<dbReference type="RefSeq" id="WP_212231527.1">
    <property type="nucleotide sequence ID" value="NZ_JAGUCN010000036.1"/>
</dbReference>
<dbReference type="Pfam" id="PF17801">
    <property type="entry name" value="Melibiase_C"/>
    <property type="match status" value="1"/>
</dbReference>
<evidence type="ECO:0000259" key="7">
    <source>
        <dbReference type="Pfam" id="PF17801"/>
    </source>
</evidence>
<dbReference type="EMBL" id="JAGUCN010000036">
    <property type="protein sequence ID" value="MBS2213819.1"/>
    <property type="molecule type" value="Genomic_DNA"/>
</dbReference>
<dbReference type="Gene3D" id="2.60.40.1180">
    <property type="entry name" value="Golgi alpha-mannosidase II"/>
    <property type="match status" value="1"/>
</dbReference>
<sequence>MKNKLIFWTMCIACFLNVSAKAQQKEVLAATPPMGWISWNLFEGNISESIVMELADAMVENGLKEAGYEYIILDDLWHGGRDANGKVFPDPHKFPNGMKVVADYVHSKGLKFGIYTDIAEYTCAGMVGSLGYEEMDAQTYAEWGVDYIKCDYCHAPEDLWTGIERYEKFIKAVRATGRPMVFAICEWGQRAPWLWGAKVDGQLWRTTWDLRDTWEHGQYNNGHNGIMEALDRQVGLEKFAGPGRWNDPDMLVIGLNGTGASSSANGANGCTVTEYEAQFGLWSLLSAPLLMTCDIRNMDADTKRILTNQELIAVNQDELGKQASRIHKDGAEEIWAKPLADGSWAVGFLNRDNDKKRKIALDIAQLGFDGQVKVRDLWLHKDLDFKPSAPIKLTVEPHQCRVVKITSIK</sequence>
<keyword evidence="2 6" id="KW-0732">Signal</keyword>
<dbReference type="PRINTS" id="PR00740">
    <property type="entry name" value="GLHYDRLASE27"/>
</dbReference>
<evidence type="ECO:0000256" key="5">
    <source>
        <dbReference type="RuleBase" id="RU361168"/>
    </source>
</evidence>
<evidence type="ECO:0000256" key="3">
    <source>
        <dbReference type="ARBA" id="ARBA00022801"/>
    </source>
</evidence>
<dbReference type="Gene3D" id="3.20.20.70">
    <property type="entry name" value="Aldolase class I"/>
    <property type="match status" value="1"/>
</dbReference>
<keyword evidence="4 5" id="KW-0326">Glycosidase</keyword>
<dbReference type="InterPro" id="IPR013785">
    <property type="entry name" value="Aldolase_TIM"/>
</dbReference>
<evidence type="ECO:0000313" key="8">
    <source>
        <dbReference type="EMBL" id="MBS2213819.1"/>
    </source>
</evidence>
<dbReference type="CDD" id="cd14792">
    <property type="entry name" value="GH27"/>
    <property type="match status" value="1"/>
</dbReference>
<name>A0ABS5KFI5_9BACT</name>
<dbReference type="InterPro" id="IPR002241">
    <property type="entry name" value="Glyco_hydro_27"/>
</dbReference>
<comment type="similarity">
    <text evidence="1 5">Belongs to the glycosyl hydrolase 27 family.</text>
</comment>
<gene>
    <name evidence="8" type="ORF">KEM09_20595</name>
</gene>
<reference evidence="8 9" key="1">
    <citation type="journal article" date="2014" name="Int. J. Syst. Evol. Microbiol.">
        <title>Carboxylicivirga gen. nov. in the family Marinilabiliaceae with two novel species, Carboxylicivirga mesophila sp. nov. and Carboxylicivirga taeanensis sp. nov., and reclassification of Cytophaga fermentans as Saccharicrinis fermentans gen. nov., comb. nov.</title>
        <authorList>
            <person name="Yang S.H."/>
            <person name="Seo H.S."/>
            <person name="Woo J.H."/>
            <person name="Oh H.M."/>
            <person name="Jang H."/>
            <person name="Lee J.H."/>
            <person name="Kim S.J."/>
            <person name="Kwon K.K."/>
        </authorList>
    </citation>
    <scope>NUCLEOTIDE SEQUENCE [LARGE SCALE GENOMIC DNA]</scope>
    <source>
        <strain evidence="8 9">JCM 18290</strain>
    </source>
</reference>
<evidence type="ECO:0000256" key="4">
    <source>
        <dbReference type="ARBA" id="ARBA00023295"/>
    </source>
</evidence>
<evidence type="ECO:0000256" key="1">
    <source>
        <dbReference type="ARBA" id="ARBA00009743"/>
    </source>
</evidence>
<proteinExistence type="inferred from homology"/>
<dbReference type="Proteomes" id="UP000721861">
    <property type="component" value="Unassembled WGS sequence"/>
</dbReference>
<dbReference type="PANTHER" id="PTHR11452">
    <property type="entry name" value="ALPHA-GALACTOSIDASE/ALPHA-N-ACETYLGALACTOSAMINIDASE"/>
    <property type="match status" value="1"/>
</dbReference>
<comment type="catalytic activity">
    <reaction evidence="5">
        <text>Hydrolysis of terminal, non-reducing alpha-D-galactose residues in alpha-D-galactosides, including galactose oligosaccharides, galactomannans and galactolipids.</text>
        <dbReference type="EC" id="3.2.1.22"/>
    </reaction>
</comment>
<evidence type="ECO:0000313" key="9">
    <source>
        <dbReference type="Proteomes" id="UP000721861"/>
    </source>
</evidence>
<evidence type="ECO:0000256" key="2">
    <source>
        <dbReference type="ARBA" id="ARBA00022729"/>
    </source>
</evidence>
<dbReference type="InterPro" id="IPR017853">
    <property type="entry name" value="GH"/>
</dbReference>
<feature type="chain" id="PRO_5046229006" description="Alpha-galactosidase" evidence="6">
    <location>
        <begin position="21"/>
        <end position="409"/>
    </location>
</feature>
<keyword evidence="3 5" id="KW-0378">Hydrolase</keyword>
<keyword evidence="9" id="KW-1185">Reference proteome</keyword>
<feature type="signal peptide" evidence="6">
    <location>
        <begin position="1"/>
        <end position="20"/>
    </location>
</feature>
<dbReference type="EC" id="3.2.1.22" evidence="5"/>
<dbReference type="SUPFAM" id="SSF51011">
    <property type="entry name" value="Glycosyl hydrolase domain"/>
    <property type="match status" value="1"/>
</dbReference>
<dbReference type="InterPro" id="IPR013780">
    <property type="entry name" value="Glyco_hydro_b"/>
</dbReference>
<organism evidence="8 9">
    <name type="scientific">Carboxylicivirga mesophila</name>
    <dbReference type="NCBI Taxonomy" id="1166478"/>
    <lineage>
        <taxon>Bacteria</taxon>
        <taxon>Pseudomonadati</taxon>
        <taxon>Bacteroidota</taxon>
        <taxon>Bacteroidia</taxon>
        <taxon>Marinilabiliales</taxon>
        <taxon>Marinilabiliaceae</taxon>
        <taxon>Carboxylicivirga</taxon>
    </lineage>
</organism>
<dbReference type="InterPro" id="IPR000111">
    <property type="entry name" value="Glyco_hydro_27/36_CS"/>
</dbReference>
<feature type="domain" description="Alpha galactosidase C-terminal" evidence="7">
    <location>
        <begin position="330"/>
        <end position="405"/>
    </location>
</feature>
<dbReference type="Pfam" id="PF16499">
    <property type="entry name" value="Melibiase_2"/>
    <property type="match status" value="1"/>
</dbReference>
<dbReference type="GO" id="GO:0016787">
    <property type="term" value="F:hydrolase activity"/>
    <property type="evidence" value="ECO:0007669"/>
    <property type="project" value="UniProtKB-KW"/>
</dbReference>
<dbReference type="InterPro" id="IPR041233">
    <property type="entry name" value="Melibiase_C"/>
</dbReference>
<dbReference type="SUPFAM" id="SSF51445">
    <property type="entry name" value="(Trans)glycosidases"/>
    <property type="match status" value="1"/>
</dbReference>